<dbReference type="GO" id="GO:0005743">
    <property type="term" value="C:mitochondrial inner membrane"/>
    <property type="evidence" value="ECO:0007669"/>
    <property type="project" value="UniProtKB-SubCell"/>
</dbReference>
<protein>
    <submittedName>
        <fullName evidence="17">Mitochondrial Complex III (CIII) ubiquinol:cytochrome c oxidoreductase cytochrome c1 (Cyc1)</fullName>
    </submittedName>
</protein>
<dbReference type="AlphaFoldDB" id="A0A8K0AH04"/>
<dbReference type="InterPro" id="IPR021157">
    <property type="entry name" value="Cyt_c1_TM_anchor_C"/>
</dbReference>
<dbReference type="SUPFAM" id="SSF46626">
    <property type="entry name" value="Cytochrome c"/>
    <property type="match status" value="1"/>
</dbReference>
<evidence type="ECO:0000256" key="1">
    <source>
        <dbReference type="ARBA" id="ARBA00004273"/>
    </source>
</evidence>
<keyword evidence="3" id="KW-0813">Transport</keyword>
<dbReference type="GO" id="GO:0009055">
    <property type="term" value="F:electron transfer activity"/>
    <property type="evidence" value="ECO:0007669"/>
    <property type="project" value="InterPro"/>
</dbReference>
<evidence type="ECO:0000256" key="8">
    <source>
        <dbReference type="ARBA" id="ARBA00022792"/>
    </source>
</evidence>
<evidence type="ECO:0000256" key="13">
    <source>
        <dbReference type="ARBA" id="ARBA00023136"/>
    </source>
</evidence>
<feature type="chain" id="PRO_5035473221" evidence="15">
    <location>
        <begin position="23"/>
        <end position="270"/>
    </location>
</feature>
<dbReference type="InterPro" id="IPR009056">
    <property type="entry name" value="Cyt_c-like_dom"/>
</dbReference>
<keyword evidence="6" id="KW-0812">Transmembrane</keyword>
<evidence type="ECO:0000256" key="5">
    <source>
        <dbReference type="ARBA" id="ARBA00022660"/>
    </source>
</evidence>
<evidence type="ECO:0000256" key="12">
    <source>
        <dbReference type="ARBA" id="ARBA00023128"/>
    </source>
</evidence>
<keyword evidence="9" id="KW-0249">Electron transport</keyword>
<dbReference type="FunFam" id="1.20.5.100:FF:000003">
    <property type="entry name" value="Cytochrome c1, heme protein, mitochondrial"/>
    <property type="match status" value="1"/>
</dbReference>
<dbReference type="GO" id="GO:0046872">
    <property type="term" value="F:metal ion binding"/>
    <property type="evidence" value="ECO:0007669"/>
    <property type="project" value="UniProtKB-KW"/>
</dbReference>
<dbReference type="Gene3D" id="1.20.5.100">
    <property type="entry name" value="Cytochrome c1, transmembrane anchor, C-terminal"/>
    <property type="match status" value="1"/>
</dbReference>
<feature type="binding site" description="covalent" evidence="14">
    <location>
        <position position="63"/>
    </location>
    <ligand>
        <name>heme c</name>
        <dbReference type="ChEBI" id="CHEBI:61717"/>
    </ligand>
</feature>
<dbReference type="InterPro" id="IPR002326">
    <property type="entry name" value="Cyt_c1"/>
</dbReference>
<feature type="binding site" description="covalent" evidence="14">
    <location>
        <position position="66"/>
    </location>
    <ligand>
        <name>heme c</name>
        <dbReference type="ChEBI" id="CHEBI:61717"/>
    </ligand>
</feature>
<evidence type="ECO:0000256" key="14">
    <source>
        <dbReference type="PIRSR" id="PIRSR602326-1"/>
    </source>
</evidence>
<evidence type="ECO:0000313" key="18">
    <source>
        <dbReference type="Proteomes" id="UP000799049"/>
    </source>
</evidence>
<comment type="subcellular location">
    <subcellularLocation>
        <location evidence="1">Mitochondrion inner membrane</location>
    </subcellularLocation>
</comment>
<dbReference type="PROSITE" id="PS51007">
    <property type="entry name" value="CYTC"/>
    <property type="match status" value="1"/>
</dbReference>
<keyword evidence="4 14" id="KW-0349">Heme</keyword>
<dbReference type="PRINTS" id="PR00603">
    <property type="entry name" value="CYTOCHROMEC1"/>
</dbReference>
<dbReference type="GO" id="GO:0020037">
    <property type="term" value="F:heme binding"/>
    <property type="evidence" value="ECO:0007669"/>
    <property type="project" value="InterPro"/>
</dbReference>
<evidence type="ECO:0000256" key="2">
    <source>
        <dbReference type="ARBA" id="ARBA00006488"/>
    </source>
</evidence>
<evidence type="ECO:0000256" key="7">
    <source>
        <dbReference type="ARBA" id="ARBA00022723"/>
    </source>
</evidence>
<gene>
    <name evidence="17" type="ORF">ANDGO_06165</name>
</gene>
<dbReference type="PANTHER" id="PTHR10266:SF3">
    <property type="entry name" value="CYTOCHROME C1, HEME PROTEIN, MITOCHONDRIAL"/>
    <property type="match status" value="1"/>
</dbReference>
<comment type="cofactor">
    <cofactor evidence="14">
        <name>heme c</name>
        <dbReference type="ChEBI" id="CHEBI:61717"/>
    </cofactor>
    <text evidence="14">Binds 1 heme c group covalently per subunit.</text>
</comment>
<feature type="signal peptide" evidence="15">
    <location>
        <begin position="1"/>
        <end position="22"/>
    </location>
</feature>
<feature type="binding site" description="covalent" evidence="14">
    <location>
        <position position="187"/>
    </location>
    <ligand>
        <name>heme c</name>
        <dbReference type="ChEBI" id="CHEBI:61717"/>
    </ligand>
</feature>
<name>A0A8K0AH04_ANDGO</name>
<feature type="domain" description="Cytochrome c" evidence="16">
    <location>
        <begin position="50"/>
        <end position="184"/>
    </location>
</feature>
<keyword evidence="13" id="KW-0472">Membrane</keyword>
<organism evidence="17 18">
    <name type="scientific">Andalucia godoyi</name>
    <name type="common">Flagellate</name>
    <dbReference type="NCBI Taxonomy" id="505711"/>
    <lineage>
        <taxon>Eukaryota</taxon>
        <taxon>Discoba</taxon>
        <taxon>Jakobida</taxon>
        <taxon>Andalucina</taxon>
        <taxon>Andaluciidae</taxon>
        <taxon>Andalucia</taxon>
    </lineage>
</organism>
<keyword evidence="18" id="KW-1185">Reference proteome</keyword>
<comment type="similarity">
    <text evidence="2">Belongs to the cytochrome c family.</text>
</comment>
<dbReference type="FunFam" id="1.10.760.10:FF:000002">
    <property type="entry name" value="Cytochrome c1, heme protein"/>
    <property type="match status" value="1"/>
</dbReference>
<evidence type="ECO:0000259" key="16">
    <source>
        <dbReference type="PROSITE" id="PS51007"/>
    </source>
</evidence>
<keyword evidence="8" id="KW-0999">Mitochondrion inner membrane</keyword>
<evidence type="ECO:0000256" key="9">
    <source>
        <dbReference type="ARBA" id="ARBA00022982"/>
    </source>
</evidence>
<keyword evidence="7 14" id="KW-0479">Metal-binding</keyword>
<dbReference type="GO" id="GO:0006122">
    <property type="term" value="P:mitochondrial electron transport, ubiquinol to cytochrome c"/>
    <property type="evidence" value="ECO:0007669"/>
    <property type="project" value="TreeGrafter"/>
</dbReference>
<evidence type="ECO:0000256" key="15">
    <source>
        <dbReference type="SAM" id="SignalP"/>
    </source>
</evidence>
<dbReference type="SUPFAM" id="SSF81496">
    <property type="entry name" value="Cytochrome c1 subunit of cytochrome bc1 complex (Ubiquinol-cytochrome c reductase), transmembrane anchor"/>
    <property type="match status" value="1"/>
</dbReference>
<comment type="caution">
    <text evidence="17">The sequence shown here is derived from an EMBL/GenBank/DDBJ whole genome shotgun (WGS) entry which is preliminary data.</text>
</comment>
<dbReference type="PANTHER" id="PTHR10266">
    <property type="entry name" value="CYTOCHROME C1"/>
    <property type="match status" value="1"/>
</dbReference>
<feature type="binding site" description="covalent" evidence="14">
    <location>
        <position position="67"/>
    </location>
    <ligand>
        <name>heme c</name>
        <dbReference type="ChEBI" id="CHEBI:61717"/>
    </ligand>
</feature>
<dbReference type="Proteomes" id="UP000799049">
    <property type="component" value="Unassembled WGS sequence"/>
</dbReference>
<accession>A0A8K0AH04</accession>
<dbReference type="Pfam" id="PF02167">
    <property type="entry name" value="Cytochrom_C1"/>
    <property type="match status" value="1"/>
</dbReference>
<evidence type="ECO:0000256" key="4">
    <source>
        <dbReference type="ARBA" id="ARBA00022617"/>
    </source>
</evidence>
<keyword evidence="11 14" id="KW-0408">Iron</keyword>
<dbReference type="OrthoDB" id="5925at2759"/>
<reference evidence="17" key="1">
    <citation type="submission" date="2019-09" db="EMBL/GenBank/DDBJ databases">
        <title>The Mitochondrial Proteome of the Jakobid, Andalucia godoyi, a Protist With the Most Gene-Rich and Bacteria-Like Mitochondrial Genome.</title>
        <authorList>
            <person name="Gray M.W."/>
            <person name="Burger G."/>
            <person name="Derelle R."/>
            <person name="Klimes V."/>
            <person name="Leger M."/>
            <person name="Sarrasin M."/>
            <person name="Vlcek C."/>
            <person name="Roger A.J."/>
            <person name="Elias M."/>
            <person name="Lang B.F."/>
        </authorList>
    </citation>
    <scope>NUCLEOTIDE SEQUENCE</scope>
    <source>
        <strain evidence="17">And28</strain>
    </source>
</reference>
<keyword evidence="10" id="KW-1133">Transmembrane helix</keyword>
<evidence type="ECO:0000313" key="17">
    <source>
        <dbReference type="EMBL" id="KAF0852368.1"/>
    </source>
</evidence>
<sequence>MLAGRLLSRALPFAAVVPMMSATLVASDDAVPAPSYPWDHLSPFSSFDHSSIRRGLQVYREICASCHSLSRVAYRNLVGVAMTEEEAKAFASSVEVQDGPNDAGEMFMRPGKLSDKFVAPYPNEQAARAMNGGSYPPDLSLIVKARPQHEDYLFALLTGYGHASPAGVSLREGLHYNPYFAGGAIGMPQPLYDGSIEYEDGVTPNTLPQLSRDVATFLAWASEPEHDERKLMGIKYMGIMTVVAATAFFYKRHKWALLKSRRIEFRQPGK</sequence>
<evidence type="ECO:0000256" key="6">
    <source>
        <dbReference type="ARBA" id="ARBA00022692"/>
    </source>
</evidence>
<keyword evidence="5" id="KW-0679">Respiratory chain</keyword>
<evidence type="ECO:0000256" key="10">
    <source>
        <dbReference type="ARBA" id="ARBA00022989"/>
    </source>
</evidence>
<proteinExistence type="inferred from homology"/>
<keyword evidence="12" id="KW-0496">Mitochondrion</keyword>
<dbReference type="Gene3D" id="1.10.760.10">
    <property type="entry name" value="Cytochrome c-like domain"/>
    <property type="match status" value="1"/>
</dbReference>
<keyword evidence="15" id="KW-0732">Signal</keyword>
<dbReference type="EMBL" id="VRVR01000041">
    <property type="protein sequence ID" value="KAF0852368.1"/>
    <property type="molecule type" value="Genomic_DNA"/>
</dbReference>
<dbReference type="InterPro" id="IPR036909">
    <property type="entry name" value="Cyt_c-like_dom_sf"/>
</dbReference>
<evidence type="ECO:0000256" key="11">
    <source>
        <dbReference type="ARBA" id="ARBA00023004"/>
    </source>
</evidence>
<evidence type="ECO:0000256" key="3">
    <source>
        <dbReference type="ARBA" id="ARBA00022448"/>
    </source>
</evidence>